<feature type="chain" id="PRO_5013586050" evidence="1">
    <location>
        <begin position="20"/>
        <end position="60"/>
    </location>
</feature>
<evidence type="ECO:0000313" key="3">
    <source>
        <dbReference type="Proteomes" id="UP000242474"/>
    </source>
</evidence>
<dbReference type="AlphaFoldDB" id="A0A2G5BIB3"/>
<dbReference type="EMBL" id="KZ303489">
    <property type="protein sequence ID" value="PIA18764.1"/>
    <property type="molecule type" value="Genomic_DNA"/>
</dbReference>
<protein>
    <submittedName>
        <fullName evidence="2">Uncharacterized protein</fullName>
    </submittedName>
</protein>
<gene>
    <name evidence="2" type="ORF">COEREDRAFT_91140</name>
</gene>
<keyword evidence="3" id="KW-1185">Reference proteome</keyword>
<feature type="signal peptide" evidence="1">
    <location>
        <begin position="1"/>
        <end position="19"/>
    </location>
</feature>
<accession>A0A2G5BIB3</accession>
<reference evidence="2 3" key="1">
    <citation type="journal article" date="2015" name="Genome Biol. Evol.">
        <title>Phylogenomic analyses indicate that early fungi evolved digesting cell walls of algal ancestors of land plants.</title>
        <authorList>
            <person name="Chang Y."/>
            <person name="Wang S."/>
            <person name="Sekimoto S."/>
            <person name="Aerts A.L."/>
            <person name="Choi C."/>
            <person name="Clum A."/>
            <person name="LaButti K.M."/>
            <person name="Lindquist E.A."/>
            <person name="Yee Ngan C."/>
            <person name="Ohm R.A."/>
            <person name="Salamov A.A."/>
            <person name="Grigoriev I.V."/>
            <person name="Spatafora J.W."/>
            <person name="Berbee M.L."/>
        </authorList>
    </citation>
    <scope>NUCLEOTIDE SEQUENCE [LARGE SCALE GENOMIC DNA]</scope>
    <source>
        <strain evidence="2 3">NRRL 1564</strain>
    </source>
</reference>
<proteinExistence type="predicted"/>
<keyword evidence="1" id="KW-0732">Signal</keyword>
<sequence>MQTALAFALLAFLIEMVMLAWETSWDPQRREARTAAAWISRARMATVFYFAARTSEPTLQ</sequence>
<evidence type="ECO:0000313" key="2">
    <source>
        <dbReference type="EMBL" id="PIA18764.1"/>
    </source>
</evidence>
<name>A0A2G5BIB3_COERN</name>
<dbReference type="Proteomes" id="UP000242474">
    <property type="component" value="Unassembled WGS sequence"/>
</dbReference>
<evidence type="ECO:0000256" key="1">
    <source>
        <dbReference type="SAM" id="SignalP"/>
    </source>
</evidence>
<organism evidence="2 3">
    <name type="scientific">Coemansia reversa (strain ATCC 12441 / NRRL 1564)</name>
    <dbReference type="NCBI Taxonomy" id="763665"/>
    <lineage>
        <taxon>Eukaryota</taxon>
        <taxon>Fungi</taxon>
        <taxon>Fungi incertae sedis</taxon>
        <taxon>Zoopagomycota</taxon>
        <taxon>Kickxellomycotina</taxon>
        <taxon>Kickxellomycetes</taxon>
        <taxon>Kickxellales</taxon>
        <taxon>Kickxellaceae</taxon>
        <taxon>Coemansia</taxon>
    </lineage>
</organism>